<organism evidence="2 3">
    <name type="scientific">Piptocephalis cylindrospora</name>
    <dbReference type="NCBI Taxonomy" id="1907219"/>
    <lineage>
        <taxon>Eukaryota</taxon>
        <taxon>Fungi</taxon>
        <taxon>Fungi incertae sedis</taxon>
        <taxon>Zoopagomycota</taxon>
        <taxon>Zoopagomycotina</taxon>
        <taxon>Zoopagomycetes</taxon>
        <taxon>Zoopagales</taxon>
        <taxon>Piptocephalidaceae</taxon>
        <taxon>Piptocephalis</taxon>
    </lineage>
</organism>
<sequence>MGLLDPNHKDSSQPKTVILDVRETPEHATGRIPTSLPIPRGVLEGTVDSIGLDRSTPLVIYCAGGFRSVLAAETLQRMGFTRVQSLRGGMKAWREAGGPVTQGTGQE</sequence>
<dbReference type="SUPFAM" id="SSF52821">
    <property type="entry name" value="Rhodanese/Cell cycle control phosphatase"/>
    <property type="match status" value="1"/>
</dbReference>
<evidence type="ECO:0000313" key="2">
    <source>
        <dbReference type="EMBL" id="RKP12073.1"/>
    </source>
</evidence>
<accession>A0A4P9Y000</accession>
<dbReference type="InterPro" id="IPR036873">
    <property type="entry name" value="Rhodanese-like_dom_sf"/>
</dbReference>
<evidence type="ECO:0000313" key="3">
    <source>
        <dbReference type="Proteomes" id="UP000267251"/>
    </source>
</evidence>
<dbReference type="EMBL" id="KZ988494">
    <property type="protein sequence ID" value="RKP12073.1"/>
    <property type="molecule type" value="Genomic_DNA"/>
</dbReference>
<dbReference type="CDD" id="cd00158">
    <property type="entry name" value="RHOD"/>
    <property type="match status" value="1"/>
</dbReference>
<dbReference type="PANTHER" id="PTHR44086">
    <property type="entry name" value="THIOSULFATE SULFURTRANSFERASE RDL2, MITOCHONDRIAL-RELATED"/>
    <property type="match status" value="1"/>
</dbReference>
<dbReference type="Gene3D" id="3.40.250.10">
    <property type="entry name" value="Rhodanese-like domain"/>
    <property type="match status" value="1"/>
</dbReference>
<dbReference type="Proteomes" id="UP000267251">
    <property type="component" value="Unassembled WGS sequence"/>
</dbReference>
<dbReference type="SMART" id="SM00450">
    <property type="entry name" value="RHOD"/>
    <property type="match status" value="1"/>
</dbReference>
<proteinExistence type="predicted"/>
<dbReference type="InterPro" id="IPR001763">
    <property type="entry name" value="Rhodanese-like_dom"/>
</dbReference>
<gene>
    <name evidence="2" type="ORF">BJ684DRAFT_12022</name>
</gene>
<protein>
    <submittedName>
        <fullName evidence="2">Rhodanese-like domain-containing protein</fullName>
    </submittedName>
</protein>
<keyword evidence="3" id="KW-1185">Reference proteome</keyword>
<evidence type="ECO:0000259" key="1">
    <source>
        <dbReference type="PROSITE" id="PS50206"/>
    </source>
</evidence>
<dbReference type="PROSITE" id="PS50206">
    <property type="entry name" value="RHODANESE_3"/>
    <property type="match status" value="1"/>
</dbReference>
<dbReference type="Pfam" id="PF00581">
    <property type="entry name" value="Rhodanese"/>
    <property type="match status" value="1"/>
</dbReference>
<dbReference type="OrthoDB" id="566238at2759"/>
<reference evidence="3" key="1">
    <citation type="journal article" date="2018" name="Nat. Microbiol.">
        <title>Leveraging single-cell genomics to expand the fungal tree of life.</title>
        <authorList>
            <person name="Ahrendt S.R."/>
            <person name="Quandt C.A."/>
            <person name="Ciobanu D."/>
            <person name="Clum A."/>
            <person name="Salamov A."/>
            <person name="Andreopoulos B."/>
            <person name="Cheng J.F."/>
            <person name="Woyke T."/>
            <person name="Pelin A."/>
            <person name="Henrissat B."/>
            <person name="Reynolds N.K."/>
            <person name="Benny G.L."/>
            <person name="Smith M.E."/>
            <person name="James T.Y."/>
            <person name="Grigoriev I.V."/>
        </authorList>
    </citation>
    <scope>NUCLEOTIDE SEQUENCE [LARGE SCALE GENOMIC DNA]</scope>
</reference>
<dbReference type="GO" id="GO:0004792">
    <property type="term" value="F:thiosulfate-cyanide sulfurtransferase activity"/>
    <property type="evidence" value="ECO:0007669"/>
    <property type="project" value="TreeGrafter"/>
</dbReference>
<name>A0A4P9Y000_9FUNG</name>
<dbReference type="AlphaFoldDB" id="A0A4P9Y000"/>
<dbReference type="PANTHER" id="PTHR44086:SF13">
    <property type="entry name" value="THIOSULFATE SULFURTRANSFERASE PSPE"/>
    <property type="match status" value="1"/>
</dbReference>
<feature type="domain" description="Rhodanese" evidence="1">
    <location>
        <begin position="12"/>
        <end position="102"/>
    </location>
</feature>